<organism evidence="1 2">
    <name type="scientific">Ceratitis capitata</name>
    <name type="common">Mediterranean fruit fly</name>
    <name type="synonym">Tephritis capitata</name>
    <dbReference type="NCBI Taxonomy" id="7213"/>
    <lineage>
        <taxon>Eukaryota</taxon>
        <taxon>Metazoa</taxon>
        <taxon>Ecdysozoa</taxon>
        <taxon>Arthropoda</taxon>
        <taxon>Hexapoda</taxon>
        <taxon>Insecta</taxon>
        <taxon>Pterygota</taxon>
        <taxon>Neoptera</taxon>
        <taxon>Endopterygota</taxon>
        <taxon>Diptera</taxon>
        <taxon>Brachycera</taxon>
        <taxon>Muscomorpha</taxon>
        <taxon>Tephritoidea</taxon>
        <taxon>Tephritidae</taxon>
        <taxon>Ceratitis</taxon>
        <taxon>Ceratitis</taxon>
    </lineage>
</organism>
<keyword evidence="2" id="KW-1185">Reference proteome</keyword>
<protein>
    <submittedName>
        <fullName evidence="1">(Mediterranean fruit fly) hypothetical protein</fullName>
    </submittedName>
</protein>
<dbReference type="Proteomes" id="UP000606786">
    <property type="component" value="Unassembled WGS sequence"/>
</dbReference>
<accession>A0A811UC17</accession>
<dbReference type="AlphaFoldDB" id="A0A811UC17"/>
<name>A0A811UC17_CERCA</name>
<evidence type="ECO:0000313" key="1">
    <source>
        <dbReference type="EMBL" id="CAD6994843.1"/>
    </source>
</evidence>
<dbReference type="EMBL" id="CAJHJT010000001">
    <property type="protein sequence ID" value="CAD6994843.1"/>
    <property type="molecule type" value="Genomic_DNA"/>
</dbReference>
<reference evidence="1" key="1">
    <citation type="submission" date="2020-11" db="EMBL/GenBank/DDBJ databases">
        <authorList>
            <person name="Whitehead M."/>
        </authorList>
    </citation>
    <scope>NUCLEOTIDE SEQUENCE</scope>
    <source>
        <strain evidence="1">EGII</strain>
    </source>
</reference>
<gene>
    <name evidence="1" type="ORF">CCAP1982_LOCUS3578</name>
</gene>
<proteinExistence type="predicted"/>
<sequence length="55" mass="6384">MGIELNSNSSYTRSDDTEILTFLESPCQMDIPIRRLSKSEVFEEIVRFIKCKSPE</sequence>
<comment type="caution">
    <text evidence="1">The sequence shown here is derived from an EMBL/GenBank/DDBJ whole genome shotgun (WGS) entry which is preliminary data.</text>
</comment>
<evidence type="ECO:0000313" key="2">
    <source>
        <dbReference type="Proteomes" id="UP000606786"/>
    </source>
</evidence>